<dbReference type="SUPFAM" id="SSF52743">
    <property type="entry name" value="Subtilisin-like"/>
    <property type="match status" value="1"/>
</dbReference>
<evidence type="ECO:0000256" key="6">
    <source>
        <dbReference type="SAM" id="SignalP"/>
    </source>
</evidence>
<evidence type="ECO:0000313" key="9">
    <source>
        <dbReference type="Proteomes" id="UP000217343"/>
    </source>
</evidence>
<reference evidence="8 9" key="1">
    <citation type="submission" date="2017-06" db="EMBL/GenBank/DDBJ databases">
        <title>Sequencing and comparative analysis of myxobacterial genomes.</title>
        <authorList>
            <person name="Rupp O."/>
            <person name="Goesmann A."/>
            <person name="Sogaard-Andersen L."/>
        </authorList>
    </citation>
    <scope>NUCLEOTIDE SEQUENCE [LARGE SCALE GENOMIC DNA]</scope>
    <source>
        <strain evidence="8 9">DSM 14697</strain>
    </source>
</reference>
<comment type="similarity">
    <text evidence="1 5">Belongs to the peptidase S8 family.</text>
</comment>
<dbReference type="InterPro" id="IPR015500">
    <property type="entry name" value="Peptidase_S8_subtilisin-rel"/>
</dbReference>
<name>A0A250JRW0_9BACT</name>
<dbReference type="GO" id="GO:0004252">
    <property type="term" value="F:serine-type endopeptidase activity"/>
    <property type="evidence" value="ECO:0007669"/>
    <property type="project" value="InterPro"/>
</dbReference>
<evidence type="ECO:0000256" key="2">
    <source>
        <dbReference type="ARBA" id="ARBA00022670"/>
    </source>
</evidence>
<dbReference type="Proteomes" id="UP000217343">
    <property type="component" value="Chromosome"/>
</dbReference>
<comment type="caution">
    <text evidence="5">Lacks conserved residue(s) required for the propagation of feature annotation.</text>
</comment>
<dbReference type="EMBL" id="CP022203">
    <property type="protein sequence ID" value="ATB46423.1"/>
    <property type="molecule type" value="Genomic_DNA"/>
</dbReference>
<dbReference type="RefSeq" id="WP_013938573.1">
    <property type="nucleotide sequence ID" value="NZ_CP022203.1"/>
</dbReference>
<feature type="domain" description="Peptidase S8/S53" evidence="7">
    <location>
        <begin position="272"/>
        <end position="507"/>
    </location>
</feature>
<evidence type="ECO:0000259" key="7">
    <source>
        <dbReference type="Pfam" id="PF00082"/>
    </source>
</evidence>
<dbReference type="Gene3D" id="3.40.50.200">
    <property type="entry name" value="Peptidase S8/S53 domain"/>
    <property type="match status" value="1"/>
</dbReference>
<evidence type="ECO:0000256" key="5">
    <source>
        <dbReference type="PROSITE-ProRule" id="PRU01240"/>
    </source>
</evidence>
<dbReference type="PROSITE" id="PS00138">
    <property type="entry name" value="SUBTILASE_SER"/>
    <property type="match status" value="1"/>
</dbReference>
<evidence type="ECO:0000256" key="1">
    <source>
        <dbReference type="ARBA" id="ARBA00011073"/>
    </source>
</evidence>
<dbReference type="InterPro" id="IPR023828">
    <property type="entry name" value="Peptidase_S8_Ser-AS"/>
</dbReference>
<feature type="chain" id="PRO_5012151358" evidence="6">
    <location>
        <begin position="30"/>
        <end position="535"/>
    </location>
</feature>
<dbReference type="InterPro" id="IPR000209">
    <property type="entry name" value="Peptidase_S8/S53_dom"/>
</dbReference>
<evidence type="ECO:0000256" key="4">
    <source>
        <dbReference type="ARBA" id="ARBA00022825"/>
    </source>
</evidence>
<dbReference type="PRINTS" id="PR00723">
    <property type="entry name" value="SUBTILISIN"/>
</dbReference>
<accession>A0A250JRW0</accession>
<evidence type="ECO:0000256" key="3">
    <source>
        <dbReference type="ARBA" id="ARBA00022801"/>
    </source>
</evidence>
<organism evidence="8 9">
    <name type="scientific">Corallococcus macrosporus DSM 14697</name>
    <dbReference type="NCBI Taxonomy" id="1189310"/>
    <lineage>
        <taxon>Bacteria</taxon>
        <taxon>Pseudomonadati</taxon>
        <taxon>Myxococcota</taxon>
        <taxon>Myxococcia</taxon>
        <taxon>Myxococcales</taxon>
        <taxon>Cystobacterineae</taxon>
        <taxon>Myxococcaceae</taxon>
        <taxon>Corallococcus</taxon>
    </lineage>
</organism>
<keyword evidence="9" id="KW-1185">Reference proteome</keyword>
<dbReference type="InterPro" id="IPR050131">
    <property type="entry name" value="Peptidase_S8_subtilisin-like"/>
</dbReference>
<dbReference type="PANTHER" id="PTHR43806:SF11">
    <property type="entry name" value="CEREVISIN-RELATED"/>
    <property type="match status" value="1"/>
</dbReference>
<dbReference type="CDD" id="cd04843">
    <property type="entry name" value="Peptidases_S8_11"/>
    <property type="match status" value="1"/>
</dbReference>
<proteinExistence type="inferred from homology"/>
<dbReference type="GO" id="GO:0006508">
    <property type="term" value="P:proteolysis"/>
    <property type="evidence" value="ECO:0007669"/>
    <property type="project" value="UniProtKB-KW"/>
</dbReference>
<keyword evidence="2" id="KW-0645">Protease</keyword>
<dbReference type="AlphaFoldDB" id="A0A250JRW0"/>
<dbReference type="PANTHER" id="PTHR43806">
    <property type="entry name" value="PEPTIDASE S8"/>
    <property type="match status" value="1"/>
</dbReference>
<dbReference type="Pfam" id="PF00082">
    <property type="entry name" value="Peptidase_S8"/>
    <property type="match status" value="1"/>
</dbReference>
<dbReference type="InterPro" id="IPR034073">
    <property type="entry name" value="Subtilisin_DY-like_dom"/>
</dbReference>
<keyword evidence="6" id="KW-0732">Signal</keyword>
<gene>
    <name evidence="8" type="ORF">MYMAC_002021</name>
</gene>
<dbReference type="InterPro" id="IPR036852">
    <property type="entry name" value="Peptidase_S8/S53_dom_sf"/>
</dbReference>
<protein>
    <submittedName>
        <fullName evidence="8">Peptidase S8</fullName>
    </submittedName>
</protein>
<evidence type="ECO:0000313" key="8">
    <source>
        <dbReference type="EMBL" id="ATB46423.1"/>
    </source>
</evidence>
<dbReference type="KEGG" id="mmas:MYMAC_002021"/>
<sequence>MTTSFLSMRPLRYAMLSLSVLAFAPSATAAPPSKSLKPRALVAKPTGRELAGDTLVERIVVKFHEGSRVRLRDQRLVALTSERDAAERSLLAGRNLGDARLEADVGAVASLLERAPRIGAIARLFDEPESSLEARKASGERQSGEQLADLNLYFEVPLMPGTTSERVADLVAALNALDGVEVAYAEPPPEPAMVNFGMDAAVRGLLAAADLPPTTPSYVNNQGYLNAAPNGVNAKYAWTVTGGQGQNVKVVDVEGGWRTTHEDMPTLFHMGGTQYADASWRHHGTAVLGEIVGASNAYGVTGIAHAAQAGYESIGAQSSASAISKAATAAGRGGIVLIELHSRGPADGTACTCNTSQCNYIAMEYWQANYDAIKTATANGVIVVEAAGNGSADLDASAYGGRFNRNTRDSEAIVVGGSTATTRSPMCWTNFGTRVDVHGWGERVYSMGYGNVFGSYGEDQFYTSSFSGTSSASPIVVGAAASAQGVALANGRRLTSAQMRSLLRDNGTPQAANARQIGPLPDLAKALPKVISGNY</sequence>
<feature type="signal peptide" evidence="6">
    <location>
        <begin position="1"/>
        <end position="29"/>
    </location>
</feature>
<keyword evidence="3" id="KW-0378">Hydrolase</keyword>
<dbReference type="OrthoDB" id="9790784at2"/>
<keyword evidence="4" id="KW-0720">Serine protease</keyword>
<dbReference type="PROSITE" id="PS51892">
    <property type="entry name" value="SUBTILASE"/>
    <property type="match status" value="1"/>
</dbReference>